<protein>
    <submittedName>
        <fullName evidence="2">Uncharacterized protein</fullName>
    </submittedName>
</protein>
<dbReference type="Proteomes" id="UP000499080">
    <property type="component" value="Unassembled WGS sequence"/>
</dbReference>
<keyword evidence="3" id="KW-1185">Reference proteome</keyword>
<reference evidence="2 3" key="1">
    <citation type="journal article" date="2019" name="Sci. Rep.">
        <title>Orb-weaving spider Araneus ventricosus genome elucidates the spidroin gene catalogue.</title>
        <authorList>
            <person name="Kono N."/>
            <person name="Nakamura H."/>
            <person name="Ohtoshi R."/>
            <person name="Moran D.A.P."/>
            <person name="Shinohara A."/>
            <person name="Yoshida Y."/>
            <person name="Fujiwara M."/>
            <person name="Mori M."/>
            <person name="Tomita M."/>
            <person name="Arakawa K."/>
        </authorList>
    </citation>
    <scope>NUCLEOTIDE SEQUENCE [LARGE SCALE GENOMIC DNA]</scope>
</reference>
<sequence>MLLKFLERINLIITKTILVGKLDGEIRILLSGNKRKRDCSTKEKIAEPKCVNCGGSGHLAAWKGCKAFPVIKKPSTRQPGRSYAQATAEKTEEAEQTSGSVLP</sequence>
<evidence type="ECO:0000256" key="1">
    <source>
        <dbReference type="SAM" id="MobiDB-lite"/>
    </source>
</evidence>
<proteinExistence type="predicted"/>
<gene>
    <name evidence="2" type="ORF">AVEN_40163_1</name>
</gene>
<dbReference type="AlphaFoldDB" id="A0A4Y2PE39"/>
<evidence type="ECO:0000313" key="2">
    <source>
        <dbReference type="EMBL" id="GBN50225.1"/>
    </source>
</evidence>
<name>A0A4Y2PE39_ARAVE</name>
<dbReference type="OrthoDB" id="6472513at2759"/>
<organism evidence="2 3">
    <name type="scientific">Araneus ventricosus</name>
    <name type="common">Orbweaver spider</name>
    <name type="synonym">Epeira ventricosa</name>
    <dbReference type="NCBI Taxonomy" id="182803"/>
    <lineage>
        <taxon>Eukaryota</taxon>
        <taxon>Metazoa</taxon>
        <taxon>Ecdysozoa</taxon>
        <taxon>Arthropoda</taxon>
        <taxon>Chelicerata</taxon>
        <taxon>Arachnida</taxon>
        <taxon>Araneae</taxon>
        <taxon>Araneomorphae</taxon>
        <taxon>Entelegynae</taxon>
        <taxon>Araneoidea</taxon>
        <taxon>Araneidae</taxon>
        <taxon>Araneus</taxon>
    </lineage>
</organism>
<comment type="caution">
    <text evidence="2">The sequence shown here is derived from an EMBL/GenBank/DDBJ whole genome shotgun (WGS) entry which is preliminary data.</text>
</comment>
<evidence type="ECO:0000313" key="3">
    <source>
        <dbReference type="Proteomes" id="UP000499080"/>
    </source>
</evidence>
<dbReference type="EMBL" id="BGPR01011218">
    <property type="protein sequence ID" value="GBN50225.1"/>
    <property type="molecule type" value="Genomic_DNA"/>
</dbReference>
<accession>A0A4Y2PE39</accession>
<feature type="region of interest" description="Disordered" evidence="1">
    <location>
        <begin position="72"/>
        <end position="103"/>
    </location>
</feature>